<dbReference type="GO" id="GO:0008270">
    <property type="term" value="F:zinc ion binding"/>
    <property type="evidence" value="ECO:0007669"/>
    <property type="project" value="UniProtKB-KW"/>
</dbReference>
<evidence type="ECO:0000259" key="9">
    <source>
        <dbReference type="PROSITE" id="PS50089"/>
    </source>
</evidence>
<name>A0A835P8G0_VANPL</name>
<evidence type="ECO:0000313" key="11">
    <source>
        <dbReference type="Proteomes" id="UP000636800"/>
    </source>
</evidence>
<evidence type="ECO:0000256" key="1">
    <source>
        <dbReference type="ARBA" id="ARBA00000900"/>
    </source>
</evidence>
<keyword evidence="4" id="KW-0479">Metal-binding</keyword>
<dbReference type="SMART" id="SM00184">
    <property type="entry name" value="RING"/>
    <property type="match status" value="1"/>
</dbReference>
<dbReference type="GO" id="GO:0005737">
    <property type="term" value="C:cytoplasm"/>
    <property type="evidence" value="ECO:0007669"/>
    <property type="project" value="TreeGrafter"/>
</dbReference>
<dbReference type="PANTHER" id="PTHR15710">
    <property type="entry name" value="E3 UBIQUITIN-PROTEIN LIGASE PRAJA"/>
    <property type="match status" value="1"/>
</dbReference>
<accession>A0A835P8G0</accession>
<dbReference type="InterPro" id="IPR001841">
    <property type="entry name" value="Znf_RING"/>
</dbReference>
<dbReference type="CDD" id="cd16667">
    <property type="entry name" value="RING-H2_RNF126-like"/>
    <property type="match status" value="1"/>
</dbReference>
<keyword evidence="11" id="KW-1185">Reference proteome</keyword>
<evidence type="ECO:0000256" key="3">
    <source>
        <dbReference type="ARBA" id="ARBA00022679"/>
    </source>
</evidence>
<dbReference type="EC" id="2.3.2.27" evidence="2"/>
<dbReference type="GO" id="GO:0061630">
    <property type="term" value="F:ubiquitin protein ligase activity"/>
    <property type="evidence" value="ECO:0007669"/>
    <property type="project" value="UniProtKB-EC"/>
</dbReference>
<dbReference type="SUPFAM" id="SSF57850">
    <property type="entry name" value="RING/U-box"/>
    <property type="match status" value="1"/>
</dbReference>
<dbReference type="Pfam" id="PF13639">
    <property type="entry name" value="zf-RING_2"/>
    <property type="match status" value="1"/>
</dbReference>
<proteinExistence type="predicted"/>
<dbReference type="EMBL" id="JADCNL010000244">
    <property type="protein sequence ID" value="KAG0448955.1"/>
    <property type="molecule type" value="Genomic_DNA"/>
</dbReference>
<comment type="catalytic activity">
    <reaction evidence="1">
        <text>S-ubiquitinyl-[E2 ubiquitin-conjugating enzyme]-L-cysteine + [acceptor protein]-L-lysine = [E2 ubiquitin-conjugating enzyme]-L-cysteine + N(6)-ubiquitinyl-[acceptor protein]-L-lysine.</text>
        <dbReference type="EC" id="2.3.2.27"/>
    </reaction>
</comment>
<evidence type="ECO:0000256" key="8">
    <source>
        <dbReference type="PROSITE-ProRule" id="PRU00175"/>
    </source>
</evidence>
<dbReference type="PROSITE" id="PS50089">
    <property type="entry name" value="ZF_RING_2"/>
    <property type="match status" value="1"/>
</dbReference>
<organism evidence="10 11">
    <name type="scientific">Vanilla planifolia</name>
    <name type="common">Vanilla</name>
    <dbReference type="NCBI Taxonomy" id="51239"/>
    <lineage>
        <taxon>Eukaryota</taxon>
        <taxon>Viridiplantae</taxon>
        <taxon>Streptophyta</taxon>
        <taxon>Embryophyta</taxon>
        <taxon>Tracheophyta</taxon>
        <taxon>Spermatophyta</taxon>
        <taxon>Magnoliopsida</taxon>
        <taxon>Liliopsida</taxon>
        <taxon>Asparagales</taxon>
        <taxon>Orchidaceae</taxon>
        <taxon>Vanilloideae</taxon>
        <taxon>Vanilleae</taxon>
        <taxon>Vanilla</taxon>
    </lineage>
</organism>
<evidence type="ECO:0000313" key="10">
    <source>
        <dbReference type="EMBL" id="KAG0448955.1"/>
    </source>
</evidence>
<keyword evidence="6" id="KW-0833">Ubl conjugation pathway</keyword>
<evidence type="ECO:0000256" key="4">
    <source>
        <dbReference type="ARBA" id="ARBA00022723"/>
    </source>
</evidence>
<sequence>MASEDALIADLQALQRKLGKKQSFEGAVSLIANILRVHYASASSSLRKSIHSAIGRVATILQTRYTAPGFWLAGLRLFEQAEKIVTESSERVHLKNYISRAREHLNDVDNEVPVSERRQSDSRYLFEGHLTVGPEPAPPAWLVAQNLLTTLDVAQDWTASAESSQAPEGNNARENISAVDIPETIRELMNNLREINGFLDLDNVIEASLQDVGAGPHRVPPASKEVVASLPVIVVTEEVISRLGTETECAVCRETLVLNDKMQELPCKHLFHPPCLKPWLDEHNSCPMCRYELRTDDHAYESWKEREKEAEEERKGAANALRGGEFMYV</sequence>
<keyword evidence="7" id="KW-0862">Zinc</keyword>
<gene>
    <name evidence="10" type="ORF">HPP92_027597</name>
</gene>
<reference evidence="10 11" key="1">
    <citation type="journal article" date="2020" name="Nat. Food">
        <title>A phased Vanilla planifolia genome enables genetic improvement of flavour and production.</title>
        <authorList>
            <person name="Hasing T."/>
            <person name="Tang H."/>
            <person name="Brym M."/>
            <person name="Khazi F."/>
            <person name="Huang T."/>
            <person name="Chambers A.H."/>
        </authorList>
    </citation>
    <scope>NUCLEOTIDE SEQUENCE [LARGE SCALE GENOMIC DNA]</scope>
    <source>
        <tissue evidence="10">Leaf</tissue>
    </source>
</reference>
<dbReference type="PANTHER" id="PTHR15710:SF4">
    <property type="entry name" value="E3 UBIQUITIN-PROTEIN LIGASE AIP2"/>
    <property type="match status" value="1"/>
</dbReference>
<dbReference type="GO" id="GO:0016567">
    <property type="term" value="P:protein ubiquitination"/>
    <property type="evidence" value="ECO:0007669"/>
    <property type="project" value="UniProtKB-ARBA"/>
</dbReference>
<dbReference type="InterPro" id="IPR013083">
    <property type="entry name" value="Znf_RING/FYVE/PHD"/>
</dbReference>
<feature type="domain" description="RING-type" evidence="9">
    <location>
        <begin position="249"/>
        <end position="290"/>
    </location>
</feature>
<dbReference type="FunFam" id="3.30.40.10:FF:000127">
    <property type="entry name" value="E3 ubiquitin-protein ligase RNF181"/>
    <property type="match status" value="1"/>
</dbReference>
<evidence type="ECO:0000256" key="6">
    <source>
        <dbReference type="ARBA" id="ARBA00022786"/>
    </source>
</evidence>
<evidence type="ECO:0000256" key="7">
    <source>
        <dbReference type="ARBA" id="ARBA00022833"/>
    </source>
</evidence>
<keyword evidence="3" id="KW-0808">Transferase</keyword>
<dbReference type="AlphaFoldDB" id="A0A835P8G0"/>
<comment type="caution">
    <text evidence="10">The sequence shown here is derived from an EMBL/GenBank/DDBJ whole genome shotgun (WGS) entry which is preliminary data.</text>
</comment>
<dbReference type="OrthoDB" id="10254945at2759"/>
<evidence type="ECO:0000256" key="5">
    <source>
        <dbReference type="ARBA" id="ARBA00022771"/>
    </source>
</evidence>
<dbReference type="Proteomes" id="UP000636800">
    <property type="component" value="Unassembled WGS sequence"/>
</dbReference>
<dbReference type="Gene3D" id="3.30.40.10">
    <property type="entry name" value="Zinc/RING finger domain, C3HC4 (zinc finger)"/>
    <property type="match status" value="1"/>
</dbReference>
<protein>
    <recommendedName>
        <fullName evidence="2">RING-type E3 ubiquitin transferase</fullName>
        <ecNumber evidence="2">2.3.2.27</ecNumber>
    </recommendedName>
</protein>
<keyword evidence="5 8" id="KW-0863">Zinc-finger</keyword>
<evidence type="ECO:0000256" key="2">
    <source>
        <dbReference type="ARBA" id="ARBA00012483"/>
    </source>
</evidence>